<evidence type="ECO:0000256" key="3">
    <source>
        <dbReference type="ARBA" id="ARBA00022525"/>
    </source>
</evidence>
<evidence type="ECO:0000256" key="1">
    <source>
        <dbReference type="ARBA" id="ARBA00004613"/>
    </source>
</evidence>
<dbReference type="InterPro" id="IPR006045">
    <property type="entry name" value="Cupin_1"/>
</dbReference>
<dbReference type="GO" id="GO:0005576">
    <property type="term" value="C:extracellular region"/>
    <property type="evidence" value="ECO:0007669"/>
    <property type="project" value="UniProtKB-SubCell"/>
</dbReference>
<evidence type="ECO:0000256" key="5">
    <source>
        <dbReference type="ARBA" id="ARBA00023211"/>
    </source>
</evidence>
<proteinExistence type="inferred from homology"/>
<protein>
    <recommendedName>
        <fullName evidence="6">Cupin type-1 domain-containing protein</fullName>
    </recommendedName>
</protein>
<dbReference type="InterPro" id="IPR001929">
    <property type="entry name" value="Germin"/>
</dbReference>
<keyword evidence="4" id="KW-0479">Metal-binding</keyword>
<dbReference type="InterPro" id="IPR014710">
    <property type="entry name" value="RmlC-like_jellyroll"/>
</dbReference>
<feature type="domain" description="Cupin type-1" evidence="6">
    <location>
        <begin position="1"/>
        <end position="101"/>
    </location>
</feature>
<comment type="caution">
    <text evidence="7">The sequence shown here is derived from an EMBL/GenBank/DDBJ whole genome shotgun (WGS) entry which is preliminary data.</text>
</comment>
<dbReference type="PRINTS" id="PR00325">
    <property type="entry name" value="GERMIN"/>
</dbReference>
<keyword evidence="5" id="KW-0464">Manganese</keyword>
<evidence type="ECO:0000256" key="2">
    <source>
        <dbReference type="ARBA" id="ARBA00007456"/>
    </source>
</evidence>
<dbReference type="InterPro" id="IPR011051">
    <property type="entry name" value="RmlC_Cupin_sf"/>
</dbReference>
<dbReference type="Proteomes" id="UP000315289">
    <property type="component" value="Unassembled WGS sequence"/>
</dbReference>
<organism evidence="7 8">
    <name type="scientific">Candidatus Nitrosocosmicus arcticus</name>
    <dbReference type="NCBI Taxonomy" id="2035267"/>
    <lineage>
        <taxon>Archaea</taxon>
        <taxon>Nitrososphaerota</taxon>
        <taxon>Nitrososphaeria</taxon>
        <taxon>Nitrososphaerales</taxon>
        <taxon>Nitrososphaeraceae</taxon>
        <taxon>Candidatus Nitrosocosmicus</taxon>
    </lineage>
</organism>
<keyword evidence="3" id="KW-0964">Secreted</keyword>
<gene>
    <name evidence="7" type="ORF">NARC_100037</name>
</gene>
<dbReference type="SMART" id="SM00835">
    <property type="entry name" value="Cupin_1"/>
    <property type="match status" value="1"/>
</dbReference>
<evidence type="ECO:0000313" key="8">
    <source>
        <dbReference type="Proteomes" id="UP000315289"/>
    </source>
</evidence>
<comment type="similarity">
    <text evidence="2">Belongs to the germin family.</text>
</comment>
<comment type="subcellular location">
    <subcellularLocation>
        <location evidence="1">Secreted</location>
    </subcellularLocation>
</comment>
<evidence type="ECO:0000313" key="7">
    <source>
        <dbReference type="EMBL" id="TVP39975.1"/>
    </source>
</evidence>
<name>A0A557STR4_9ARCH</name>
<dbReference type="PANTHER" id="PTHR31238">
    <property type="entry name" value="GERMIN-LIKE PROTEIN SUBFAMILY 3 MEMBER 3"/>
    <property type="match status" value="1"/>
</dbReference>
<dbReference type="GO" id="GO:0030145">
    <property type="term" value="F:manganese ion binding"/>
    <property type="evidence" value="ECO:0007669"/>
    <property type="project" value="InterPro"/>
</dbReference>
<sequence length="117" mass="12826">MEPHTHPNAAELNYVIEGKVRFTVYSPNKDIETSEIGKGQVFFVPAGYFHYLENSDDVNSGTVASFFGNENPEFIGLVGGLSSYSDEVLGAVFNTDQKFFSNLPRLVKNVLIASGTD</sequence>
<evidence type="ECO:0000256" key="4">
    <source>
        <dbReference type="ARBA" id="ARBA00022723"/>
    </source>
</evidence>
<dbReference type="Pfam" id="PF00190">
    <property type="entry name" value="Cupin_1"/>
    <property type="match status" value="1"/>
</dbReference>
<dbReference type="RefSeq" id="WP_261377871.1">
    <property type="nucleotide sequence ID" value="NZ_ML675586.1"/>
</dbReference>
<keyword evidence="8" id="KW-1185">Reference proteome</keyword>
<dbReference type="SUPFAM" id="SSF51182">
    <property type="entry name" value="RmlC-like cupins"/>
    <property type="match status" value="1"/>
</dbReference>
<evidence type="ECO:0000259" key="6">
    <source>
        <dbReference type="SMART" id="SM00835"/>
    </source>
</evidence>
<dbReference type="AlphaFoldDB" id="A0A557STR4"/>
<accession>A0A557STR4</accession>
<dbReference type="Gene3D" id="2.60.120.10">
    <property type="entry name" value="Jelly Rolls"/>
    <property type="match status" value="1"/>
</dbReference>
<dbReference type="EMBL" id="VOAH01000010">
    <property type="protein sequence ID" value="TVP39975.1"/>
    <property type="molecule type" value="Genomic_DNA"/>
</dbReference>
<reference evidence="7 8" key="1">
    <citation type="journal article" date="2019" name="Front. Microbiol.">
        <title>Ammonia Oxidation by the Arctic Terrestrial Thaumarchaeote Candidatus Nitrosocosmicus arcticus Is Stimulated by Increasing Temperatures.</title>
        <authorList>
            <person name="Alves R.J.E."/>
            <person name="Kerou M."/>
            <person name="Zappe A."/>
            <person name="Bittner R."/>
            <person name="Abby S.S."/>
            <person name="Schmidt H.A."/>
            <person name="Pfeifer K."/>
            <person name="Schleper C."/>
        </authorList>
    </citation>
    <scope>NUCLEOTIDE SEQUENCE [LARGE SCALE GENOMIC DNA]</scope>
    <source>
        <strain evidence="7 8">Kfb</strain>
    </source>
</reference>